<evidence type="ECO:0000256" key="1">
    <source>
        <dbReference type="ARBA" id="ARBA00001946"/>
    </source>
</evidence>
<sequence>MQLTDCAALIFDSDGVLVDSEVIHIAAERELLAEIGLTYDYATYVSRFVGLSNSDFYAALRADYAAQYAGHFPDDFGERLTARVWPRMEAELKPIDGVADLIRAFDGEVAVASSAPFARLKAKLAIAGLVDLFEPHLYSADHVTNGKPSPELFLHAAKQLGIEPQNCAVIEDSINGIRAASAAGMFAIGFTGGGHADAGLAGRLSANGAELVVTSHAEIAAWF</sequence>
<evidence type="ECO:0000256" key="3">
    <source>
        <dbReference type="ARBA" id="ARBA00022723"/>
    </source>
</evidence>
<dbReference type="PANTHER" id="PTHR46193">
    <property type="entry name" value="6-PHOSPHOGLUCONATE PHOSPHATASE"/>
    <property type="match status" value="1"/>
</dbReference>
<dbReference type="NCBIfam" id="TIGR01509">
    <property type="entry name" value="HAD-SF-IA-v3"/>
    <property type="match status" value="1"/>
</dbReference>
<comment type="similarity">
    <text evidence="2">Belongs to the HAD-like hydrolase superfamily. CbbY/CbbZ/Gph/YieH family.</text>
</comment>
<dbReference type="AlphaFoldDB" id="A0A074M3B9"/>
<dbReference type="eggNOG" id="COG0637">
    <property type="taxonomic scope" value="Bacteria"/>
</dbReference>
<dbReference type="InterPro" id="IPR020084">
    <property type="entry name" value="NUDIX_hydrolase_CS"/>
</dbReference>
<gene>
    <name evidence="5" type="ORF">EH31_13555</name>
</gene>
<dbReference type="SFLD" id="SFLDG01129">
    <property type="entry name" value="C1.5:_HAD__Beta-PGM__Phosphata"/>
    <property type="match status" value="1"/>
</dbReference>
<dbReference type="RefSeq" id="WP_034960869.1">
    <property type="nucleotide sequence ID" value="NZ_JMIW01000006.1"/>
</dbReference>
<organism evidence="5 6">
    <name type="scientific">Erythrobacter longus</name>
    <dbReference type="NCBI Taxonomy" id="1044"/>
    <lineage>
        <taxon>Bacteria</taxon>
        <taxon>Pseudomonadati</taxon>
        <taxon>Pseudomonadota</taxon>
        <taxon>Alphaproteobacteria</taxon>
        <taxon>Sphingomonadales</taxon>
        <taxon>Erythrobacteraceae</taxon>
        <taxon>Erythrobacter/Porphyrobacter group</taxon>
        <taxon>Erythrobacter</taxon>
    </lineage>
</organism>
<dbReference type="OrthoDB" id="9797743at2"/>
<protein>
    <recommendedName>
        <fullName evidence="7">Haloacid dehalogenase</fullName>
    </recommendedName>
</protein>
<keyword evidence="3" id="KW-0479">Metal-binding</keyword>
<evidence type="ECO:0000256" key="2">
    <source>
        <dbReference type="ARBA" id="ARBA00006171"/>
    </source>
</evidence>
<keyword evidence="4" id="KW-0460">Magnesium</keyword>
<dbReference type="Pfam" id="PF00702">
    <property type="entry name" value="Hydrolase"/>
    <property type="match status" value="1"/>
</dbReference>
<comment type="caution">
    <text evidence="5">The sequence shown here is derived from an EMBL/GenBank/DDBJ whole genome shotgun (WGS) entry which is preliminary data.</text>
</comment>
<evidence type="ECO:0000256" key="4">
    <source>
        <dbReference type="ARBA" id="ARBA00022842"/>
    </source>
</evidence>
<dbReference type="EMBL" id="JMIW01000006">
    <property type="protein sequence ID" value="KEO89061.1"/>
    <property type="molecule type" value="Genomic_DNA"/>
</dbReference>
<dbReference type="SFLD" id="SFLDG01135">
    <property type="entry name" value="C1.5.6:_HAD__Beta-PGM__Phospha"/>
    <property type="match status" value="1"/>
</dbReference>
<dbReference type="PROSITE" id="PS00893">
    <property type="entry name" value="NUDIX_BOX"/>
    <property type="match status" value="1"/>
</dbReference>
<evidence type="ECO:0000313" key="6">
    <source>
        <dbReference type="Proteomes" id="UP000027647"/>
    </source>
</evidence>
<dbReference type="PANTHER" id="PTHR46193:SF10">
    <property type="entry name" value="6-PHOSPHOGLUCONATE PHOSPHATASE"/>
    <property type="match status" value="1"/>
</dbReference>
<dbReference type="GO" id="GO:0016787">
    <property type="term" value="F:hydrolase activity"/>
    <property type="evidence" value="ECO:0007669"/>
    <property type="project" value="InterPro"/>
</dbReference>
<dbReference type="InterPro" id="IPR023214">
    <property type="entry name" value="HAD_sf"/>
</dbReference>
<dbReference type="SUPFAM" id="SSF56784">
    <property type="entry name" value="HAD-like"/>
    <property type="match status" value="1"/>
</dbReference>
<reference evidence="5 6" key="1">
    <citation type="submission" date="2014-04" db="EMBL/GenBank/DDBJ databases">
        <title>A comprehensive comparison of genomes of Erythrobacter spp. strains.</title>
        <authorList>
            <person name="Zheng Q."/>
        </authorList>
    </citation>
    <scope>NUCLEOTIDE SEQUENCE [LARGE SCALE GENOMIC DNA]</scope>
    <source>
        <strain evidence="5 6">DSM 6997</strain>
    </source>
</reference>
<dbReference type="Gene3D" id="3.40.50.1000">
    <property type="entry name" value="HAD superfamily/HAD-like"/>
    <property type="match status" value="1"/>
</dbReference>
<dbReference type="InterPro" id="IPR023198">
    <property type="entry name" value="PGP-like_dom2"/>
</dbReference>
<dbReference type="Gene3D" id="1.10.150.240">
    <property type="entry name" value="Putative phosphatase, domain 2"/>
    <property type="match status" value="1"/>
</dbReference>
<dbReference type="Proteomes" id="UP000027647">
    <property type="component" value="Unassembled WGS sequence"/>
</dbReference>
<dbReference type="InterPro" id="IPR051600">
    <property type="entry name" value="Beta-PGM-like"/>
</dbReference>
<dbReference type="InterPro" id="IPR036412">
    <property type="entry name" value="HAD-like_sf"/>
</dbReference>
<evidence type="ECO:0000313" key="5">
    <source>
        <dbReference type="EMBL" id="KEO89061.1"/>
    </source>
</evidence>
<evidence type="ECO:0008006" key="7">
    <source>
        <dbReference type="Google" id="ProtNLM"/>
    </source>
</evidence>
<accession>A0A074M3B9</accession>
<keyword evidence="6" id="KW-1185">Reference proteome</keyword>
<dbReference type="STRING" id="1044.EH31_13555"/>
<dbReference type="InterPro" id="IPR006439">
    <property type="entry name" value="HAD-SF_hydro_IA"/>
</dbReference>
<name>A0A074M3B9_ERYLO</name>
<comment type="cofactor">
    <cofactor evidence="1">
        <name>Mg(2+)</name>
        <dbReference type="ChEBI" id="CHEBI:18420"/>
    </cofactor>
</comment>
<proteinExistence type="inferred from homology"/>
<dbReference type="SFLD" id="SFLDS00003">
    <property type="entry name" value="Haloacid_Dehalogenase"/>
    <property type="match status" value="1"/>
</dbReference>
<dbReference type="GO" id="GO:0046872">
    <property type="term" value="F:metal ion binding"/>
    <property type="evidence" value="ECO:0007669"/>
    <property type="project" value="UniProtKB-KW"/>
</dbReference>